<dbReference type="InterPro" id="IPR050447">
    <property type="entry name" value="Erg6_SMT_methyltransf"/>
</dbReference>
<dbReference type="GO" id="GO:0008168">
    <property type="term" value="F:methyltransferase activity"/>
    <property type="evidence" value="ECO:0007669"/>
    <property type="project" value="UniProtKB-KW"/>
</dbReference>
<dbReference type="InterPro" id="IPR029063">
    <property type="entry name" value="SAM-dependent_MTases_sf"/>
</dbReference>
<dbReference type="SUPFAM" id="SSF53335">
    <property type="entry name" value="S-adenosyl-L-methionine-dependent methyltransferases"/>
    <property type="match status" value="1"/>
</dbReference>
<feature type="domain" description="Methyltransferase" evidence="1">
    <location>
        <begin position="59"/>
        <end position="154"/>
    </location>
</feature>
<keyword evidence="2" id="KW-0808">Transferase</keyword>
<accession>A0ABS9LA21</accession>
<dbReference type="EMBL" id="JAKLTQ010000012">
    <property type="protein sequence ID" value="MCG2623309.1"/>
    <property type="molecule type" value="Genomic_DNA"/>
</dbReference>
<evidence type="ECO:0000313" key="2">
    <source>
        <dbReference type="EMBL" id="MCG2623309.1"/>
    </source>
</evidence>
<dbReference type="Proteomes" id="UP001165368">
    <property type="component" value="Unassembled WGS sequence"/>
</dbReference>
<comment type="caution">
    <text evidence="2">The sequence shown here is derived from an EMBL/GenBank/DDBJ whole genome shotgun (WGS) entry which is preliminary data.</text>
</comment>
<name>A0ABS9LA21_9MICC</name>
<dbReference type="Pfam" id="PF13649">
    <property type="entry name" value="Methyltransf_25"/>
    <property type="match status" value="1"/>
</dbReference>
<keyword evidence="3" id="KW-1185">Reference proteome</keyword>
<dbReference type="Gene3D" id="3.40.50.150">
    <property type="entry name" value="Vaccinia Virus protein VP39"/>
    <property type="match status" value="1"/>
</dbReference>
<dbReference type="CDD" id="cd02440">
    <property type="entry name" value="AdoMet_MTases"/>
    <property type="match status" value="1"/>
</dbReference>
<protein>
    <submittedName>
        <fullName evidence="2">Class I SAM-dependent methyltransferase</fullName>
    </submittedName>
</protein>
<dbReference type="InterPro" id="IPR041698">
    <property type="entry name" value="Methyltransf_25"/>
</dbReference>
<dbReference type="GO" id="GO:0032259">
    <property type="term" value="P:methylation"/>
    <property type="evidence" value="ECO:0007669"/>
    <property type="project" value="UniProtKB-KW"/>
</dbReference>
<reference evidence="2" key="1">
    <citation type="submission" date="2022-01" db="EMBL/GenBank/DDBJ databases">
        <authorList>
            <person name="Jo J.-H."/>
            <person name="Im W.-T."/>
        </authorList>
    </citation>
    <scope>NUCLEOTIDE SEQUENCE</scope>
    <source>
        <strain evidence="2">I2-34</strain>
    </source>
</reference>
<evidence type="ECO:0000259" key="1">
    <source>
        <dbReference type="Pfam" id="PF13649"/>
    </source>
</evidence>
<sequence length="287" mass="30763">MAGTALPFRVDPSNTEQVQAWDGDEGDYWAAHAQRFDQSLAYYHPRLMESAGITAGSQVLDIGCGTGQTTRDAARLAGSGSALGLDLSARMLEVARRLAAEAGLANAEFRQADAQVHPFKPASYDCAISRTGTLFFGDPVRAWANIARALRPGGRLAMAAWQAVTGNEWFLEITGALAAGRNLPVPGPEVPGPFSLSDPERVRRLLTAAGFTGPVLEDLRGPMYFGPDADDACRFILGFTGWMLEGLDEAGRARARRDLRARLADHQTEQGVVFGSAMWLITAARAA</sequence>
<organism evidence="2 3">
    <name type="scientific">Arthrobacter hankyongi</name>
    <dbReference type="NCBI Taxonomy" id="2904801"/>
    <lineage>
        <taxon>Bacteria</taxon>
        <taxon>Bacillati</taxon>
        <taxon>Actinomycetota</taxon>
        <taxon>Actinomycetes</taxon>
        <taxon>Micrococcales</taxon>
        <taxon>Micrococcaceae</taxon>
        <taxon>Arthrobacter</taxon>
    </lineage>
</organism>
<evidence type="ECO:0000313" key="3">
    <source>
        <dbReference type="Proteomes" id="UP001165368"/>
    </source>
</evidence>
<keyword evidence="2" id="KW-0489">Methyltransferase</keyword>
<gene>
    <name evidence="2" type="ORF">LVY72_15525</name>
</gene>
<proteinExistence type="predicted"/>
<dbReference type="RefSeq" id="WP_237822477.1">
    <property type="nucleotide sequence ID" value="NZ_JAKLTQ010000012.1"/>
</dbReference>
<dbReference type="PANTHER" id="PTHR44068">
    <property type="entry name" value="ZGC:194242"/>
    <property type="match status" value="1"/>
</dbReference>
<dbReference type="PANTHER" id="PTHR44068:SF11">
    <property type="entry name" value="GERANYL DIPHOSPHATE 2-C-METHYLTRANSFERASE"/>
    <property type="match status" value="1"/>
</dbReference>